<dbReference type="EMBL" id="JBBJBU010000004">
    <property type="protein sequence ID" value="KAK7205879.1"/>
    <property type="molecule type" value="Genomic_DNA"/>
</dbReference>
<protein>
    <recommendedName>
        <fullName evidence="10">BZIP domain-containing protein</fullName>
    </recommendedName>
</protein>
<accession>A0ABR1F7R1</accession>
<keyword evidence="5" id="KW-0804">Transcription</keyword>
<feature type="region of interest" description="Disordered" evidence="9">
    <location>
        <begin position="190"/>
        <end position="217"/>
    </location>
</feature>
<comment type="subcellular location">
    <subcellularLocation>
        <location evidence="1">Nucleus</location>
    </subcellularLocation>
</comment>
<keyword evidence="12" id="KW-1185">Reference proteome</keyword>
<comment type="similarity">
    <text evidence="2">Belongs to the bZIP family.</text>
</comment>
<keyword evidence="4" id="KW-0238">DNA-binding</keyword>
<sequence length="510" mass="56057">MAFSRMSGTTLALQSSDLDELRVLHPAASTNSSSSSVAPSSSLSSIRPSFNAVAATEYFLGPEYSSEYPDLLTDYSVGESYTLSDYVPATNFEPAPDFEDHQFSHDISAQAYSVPSTASSVFSPLPLTPVCETAQTSSTLQQQQSNVLNRSPCLNTTTAAVAEEIAASTKRVRRRKNSISEKAAMINPDIRPPLHTIGSRKPLVLPELPPGKTKDDLAPEELANYKHVHRLLRNRIAALASREKKRMYIEHLESENEKLEEEKRYLDARVAELEKQVSMLESRARSDTAELNPQSLVKSDANTDCQFLKQSPRVGHSCSARLSQDEFDKITIASGLLFVLLYMTSSMTYPSLLTIPSLLAPPFATTVQDESTLSAQIYKILNSPAPATSQGYIQLAPNGPNTTKRPHQRMMFVTRAGIPDTLREGSAMSIITPVASNDAEAAAAETQLPSPPSPGALVREATEIRRRRRFGKKPASVISNDDPPKSKKRALLEEMEVVVKRRRVFLPRPI</sequence>
<dbReference type="PANTHER" id="PTHR46714:SF6">
    <property type="entry name" value="TRANSCRIPTIONAL ACTIVATOR HAC1"/>
    <property type="match status" value="1"/>
</dbReference>
<feature type="domain" description="BZIP" evidence="10">
    <location>
        <begin position="224"/>
        <end position="287"/>
    </location>
</feature>
<dbReference type="CDD" id="cd14686">
    <property type="entry name" value="bZIP"/>
    <property type="match status" value="1"/>
</dbReference>
<evidence type="ECO:0000256" key="1">
    <source>
        <dbReference type="ARBA" id="ARBA00004123"/>
    </source>
</evidence>
<name>A0ABR1F7R1_9ASCO</name>
<evidence type="ECO:0000256" key="2">
    <source>
        <dbReference type="ARBA" id="ARBA00007163"/>
    </source>
</evidence>
<dbReference type="PROSITE" id="PS50217">
    <property type="entry name" value="BZIP"/>
    <property type="match status" value="1"/>
</dbReference>
<evidence type="ECO:0000259" key="10">
    <source>
        <dbReference type="PROSITE" id="PS50217"/>
    </source>
</evidence>
<keyword evidence="7" id="KW-0539">Nucleus</keyword>
<proteinExistence type="inferred from homology"/>
<dbReference type="Proteomes" id="UP001498771">
    <property type="component" value="Unassembled WGS sequence"/>
</dbReference>
<dbReference type="InterPro" id="IPR004827">
    <property type="entry name" value="bZIP"/>
</dbReference>
<dbReference type="SUPFAM" id="SSF57959">
    <property type="entry name" value="Leucine zipper domain"/>
    <property type="match status" value="1"/>
</dbReference>
<dbReference type="Gene3D" id="1.20.5.170">
    <property type="match status" value="1"/>
</dbReference>
<keyword evidence="6" id="KW-0834">Unfolded protein response</keyword>
<dbReference type="InterPro" id="IPR046347">
    <property type="entry name" value="bZIP_sf"/>
</dbReference>
<evidence type="ECO:0000256" key="7">
    <source>
        <dbReference type="ARBA" id="ARBA00023242"/>
    </source>
</evidence>
<keyword evidence="3" id="KW-0805">Transcription regulation</keyword>
<evidence type="ECO:0000256" key="6">
    <source>
        <dbReference type="ARBA" id="ARBA00023230"/>
    </source>
</evidence>
<dbReference type="Pfam" id="PF00170">
    <property type="entry name" value="bZIP_1"/>
    <property type="match status" value="1"/>
</dbReference>
<evidence type="ECO:0000256" key="3">
    <source>
        <dbReference type="ARBA" id="ARBA00023015"/>
    </source>
</evidence>
<comment type="caution">
    <text evidence="11">The sequence shown here is derived from an EMBL/GenBank/DDBJ whole genome shotgun (WGS) entry which is preliminary data.</text>
</comment>
<reference evidence="11 12" key="1">
    <citation type="submission" date="2024-03" db="EMBL/GenBank/DDBJ databases">
        <title>Genome-scale model development and genomic sequencing of the oleaginous clade Lipomyces.</title>
        <authorList>
            <consortium name="Lawrence Berkeley National Laboratory"/>
            <person name="Czajka J.J."/>
            <person name="Han Y."/>
            <person name="Kim J."/>
            <person name="Mondo S.J."/>
            <person name="Hofstad B.A."/>
            <person name="Robles A."/>
            <person name="Haridas S."/>
            <person name="Riley R."/>
            <person name="LaButti K."/>
            <person name="Pangilinan J."/>
            <person name="Andreopoulos W."/>
            <person name="Lipzen A."/>
            <person name="Yan J."/>
            <person name="Wang M."/>
            <person name="Ng V."/>
            <person name="Grigoriev I.V."/>
            <person name="Spatafora J.W."/>
            <person name="Magnuson J.K."/>
            <person name="Baker S.E."/>
            <person name="Pomraning K.R."/>
        </authorList>
    </citation>
    <scope>NUCLEOTIDE SEQUENCE [LARGE SCALE GENOMIC DNA]</scope>
    <source>
        <strain evidence="11 12">Phaff 52-87</strain>
    </source>
</reference>
<evidence type="ECO:0000313" key="11">
    <source>
        <dbReference type="EMBL" id="KAK7205879.1"/>
    </source>
</evidence>
<dbReference type="GeneID" id="90035184"/>
<dbReference type="RefSeq" id="XP_064768912.1">
    <property type="nucleotide sequence ID" value="XM_064909672.1"/>
</dbReference>
<evidence type="ECO:0000256" key="4">
    <source>
        <dbReference type="ARBA" id="ARBA00023125"/>
    </source>
</evidence>
<evidence type="ECO:0000256" key="9">
    <source>
        <dbReference type="SAM" id="MobiDB-lite"/>
    </source>
</evidence>
<dbReference type="InterPro" id="IPR044280">
    <property type="entry name" value="Hac1/HY5"/>
</dbReference>
<feature type="region of interest" description="Disordered" evidence="9">
    <location>
        <begin position="468"/>
        <end position="487"/>
    </location>
</feature>
<evidence type="ECO:0000313" key="12">
    <source>
        <dbReference type="Proteomes" id="UP001498771"/>
    </source>
</evidence>
<keyword evidence="8" id="KW-0175">Coiled coil</keyword>
<evidence type="ECO:0000256" key="5">
    <source>
        <dbReference type="ARBA" id="ARBA00023163"/>
    </source>
</evidence>
<dbReference type="PANTHER" id="PTHR46714">
    <property type="entry name" value="TRANSCRIPTIONAL ACTIVATOR HAC1"/>
    <property type="match status" value="1"/>
</dbReference>
<evidence type="ECO:0000256" key="8">
    <source>
        <dbReference type="SAM" id="Coils"/>
    </source>
</evidence>
<organism evidence="11 12">
    <name type="scientific">Myxozyma melibiosi</name>
    <dbReference type="NCBI Taxonomy" id="54550"/>
    <lineage>
        <taxon>Eukaryota</taxon>
        <taxon>Fungi</taxon>
        <taxon>Dikarya</taxon>
        <taxon>Ascomycota</taxon>
        <taxon>Saccharomycotina</taxon>
        <taxon>Lipomycetes</taxon>
        <taxon>Lipomycetales</taxon>
        <taxon>Lipomycetaceae</taxon>
        <taxon>Myxozyma</taxon>
    </lineage>
</organism>
<gene>
    <name evidence="11" type="ORF">BZA70DRAFT_146856</name>
</gene>
<dbReference type="SMART" id="SM00338">
    <property type="entry name" value="BRLZ"/>
    <property type="match status" value="1"/>
</dbReference>
<feature type="coiled-coil region" evidence="8">
    <location>
        <begin position="242"/>
        <end position="290"/>
    </location>
</feature>